<accession>A0ABW3K7Y4</accession>
<dbReference type="Proteomes" id="UP001597112">
    <property type="component" value="Unassembled WGS sequence"/>
</dbReference>
<feature type="signal peptide" evidence="2">
    <location>
        <begin position="1"/>
        <end position="19"/>
    </location>
</feature>
<keyword evidence="2" id="KW-0732">Signal</keyword>
<dbReference type="RefSeq" id="WP_377580801.1">
    <property type="nucleotide sequence ID" value="NZ_JBHTKA010000007.1"/>
</dbReference>
<evidence type="ECO:0000256" key="2">
    <source>
        <dbReference type="SAM" id="SignalP"/>
    </source>
</evidence>
<proteinExistence type="predicted"/>
<keyword evidence="4" id="KW-1185">Reference proteome</keyword>
<dbReference type="EMBL" id="JBHTKA010000007">
    <property type="protein sequence ID" value="MFD1001281.1"/>
    <property type="molecule type" value="Genomic_DNA"/>
</dbReference>
<feature type="chain" id="PRO_5047069253" description="Sensor of ECF-type sigma factor" evidence="2">
    <location>
        <begin position="20"/>
        <end position="172"/>
    </location>
</feature>
<evidence type="ECO:0000313" key="4">
    <source>
        <dbReference type="Proteomes" id="UP001597112"/>
    </source>
</evidence>
<protein>
    <recommendedName>
        <fullName evidence="5">Sensor of ECF-type sigma factor</fullName>
    </recommendedName>
</protein>
<feature type="compositionally biased region" description="Basic and acidic residues" evidence="1">
    <location>
        <begin position="151"/>
        <end position="164"/>
    </location>
</feature>
<organism evidence="3 4">
    <name type="scientific">Ohtaekwangia kribbensis</name>
    <dbReference type="NCBI Taxonomy" id="688913"/>
    <lineage>
        <taxon>Bacteria</taxon>
        <taxon>Pseudomonadati</taxon>
        <taxon>Bacteroidota</taxon>
        <taxon>Cytophagia</taxon>
        <taxon>Cytophagales</taxon>
        <taxon>Fulvivirgaceae</taxon>
        <taxon>Ohtaekwangia</taxon>
    </lineage>
</organism>
<reference evidence="4" key="1">
    <citation type="journal article" date="2019" name="Int. J. Syst. Evol. Microbiol.">
        <title>The Global Catalogue of Microorganisms (GCM) 10K type strain sequencing project: providing services to taxonomists for standard genome sequencing and annotation.</title>
        <authorList>
            <consortium name="The Broad Institute Genomics Platform"/>
            <consortium name="The Broad Institute Genome Sequencing Center for Infectious Disease"/>
            <person name="Wu L."/>
            <person name="Ma J."/>
        </authorList>
    </citation>
    <scope>NUCLEOTIDE SEQUENCE [LARGE SCALE GENOMIC DNA]</scope>
    <source>
        <strain evidence="4">CCUG 58938</strain>
    </source>
</reference>
<gene>
    <name evidence="3" type="ORF">ACFQ21_18270</name>
</gene>
<sequence>MKILTNIIVMLLLSVRLFAQDEELQQQEQDPKVKQKIQAARVAYITDQLALTPEEAEKFWPIYREFSEKRQHLLKEYRQAKRNPDPNKTAEQNDKDLVDLSLKLKQQEVDLEKDYSGKLLKVISAQKLRTLPEAERKFRQMILDQIQRRQGQRDRLDNMRDRQQQKLQQRNN</sequence>
<feature type="region of interest" description="Disordered" evidence="1">
    <location>
        <begin position="149"/>
        <end position="172"/>
    </location>
</feature>
<name>A0ABW3K7Y4_9BACT</name>
<comment type="caution">
    <text evidence="3">The sequence shown here is derived from an EMBL/GenBank/DDBJ whole genome shotgun (WGS) entry which is preliminary data.</text>
</comment>
<evidence type="ECO:0008006" key="5">
    <source>
        <dbReference type="Google" id="ProtNLM"/>
    </source>
</evidence>
<evidence type="ECO:0000313" key="3">
    <source>
        <dbReference type="EMBL" id="MFD1001281.1"/>
    </source>
</evidence>
<evidence type="ECO:0000256" key="1">
    <source>
        <dbReference type="SAM" id="MobiDB-lite"/>
    </source>
</evidence>